<dbReference type="EMBL" id="MU267606">
    <property type="protein sequence ID" value="KAH7914941.1"/>
    <property type="molecule type" value="Genomic_DNA"/>
</dbReference>
<accession>A0ACB8APS4</accession>
<organism evidence="1 2">
    <name type="scientific">Hygrophoropsis aurantiaca</name>
    <dbReference type="NCBI Taxonomy" id="72124"/>
    <lineage>
        <taxon>Eukaryota</taxon>
        <taxon>Fungi</taxon>
        <taxon>Dikarya</taxon>
        <taxon>Basidiomycota</taxon>
        <taxon>Agaricomycotina</taxon>
        <taxon>Agaricomycetes</taxon>
        <taxon>Agaricomycetidae</taxon>
        <taxon>Boletales</taxon>
        <taxon>Coniophorineae</taxon>
        <taxon>Hygrophoropsidaceae</taxon>
        <taxon>Hygrophoropsis</taxon>
    </lineage>
</organism>
<proteinExistence type="predicted"/>
<comment type="caution">
    <text evidence="1">The sequence shown here is derived from an EMBL/GenBank/DDBJ whole genome shotgun (WGS) entry which is preliminary data.</text>
</comment>
<keyword evidence="2" id="KW-1185">Reference proteome</keyword>
<gene>
    <name evidence="1" type="ORF">BJ138DRAFT_1142634</name>
</gene>
<dbReference type="Proteomes" id="UP000790377">
    <property type="component" value="Unassembled WGS sequence"/>
</dbReference>
<reference evidence="1" key="1">
    <citation type="journal article" date="2021" name="New Phytol.">
        <title>Evolutionary innovations through gain and loss of genes in the ectomycorrhizal Boletales.</title>
        <authorList>
            <person name="Wu G."/>
            <person name="Miyauchi S."/>
            <person name="Morin E."/>
            <person name="Kuo A."/>
            <person name="Drula E."/>
            <person name="Varga T."/>
            <person name="Kohler A."/>
            <person name="Feng B."/>
            <person name="Cao Y."/>
            <person name="Lipzen A."/>
            <person name="Daum C."/>
            <person name="Hundley H."/>
            <person name="Pangilinan J."/>
            <person name="Johnson J."/>
            <person name="Barry K."/>
            <person name="LaButti K."/>
            <person name="Ng V."/>
            <person name="Ahrendt S."/>
            <person name="Min B."/>
            <person name="Choi I.G."/>
            <person name="Park H."/>
            <person name="Plett J.M."/>
            <person name="Magnuson J."/>
            <person name="Spatafora J.W."/>
            <person name="Nagy L.G."/>
            <person name="Henrissat B."/>
            <person name="Grigoriev I.V."/>
            <person name="Yang Z.L."/>
            <person name="Xu J."/>
            <person name="Martin F.M."/>
        </authorList>
    </citation>
    <scope>NUCLEOTIDE SEQUENCE</scope>
    <source>
        <strain evidence="1">ATCC 28755</strain>
    </source>
</reference>
<sequence length="171" mass="18908">MKRGKTLTSFSVRRPDEVESYFAQRTLELDHNTRKSVAAKEKYEQPLIEENNWIKAFVADEQHVLQLARATRNAFAAQEKHKKCHVKVLEVMRSIAVGELEEATKLRTAAEMYVGEIRNFVNTGDSGEAVPISSDGEHSSSPSTVSSSPCPSEVSMDLLTPRCHSAADSSG</sequence>
<evidence type="ECO:0000313" key="1">
    <source>
        <dbReference type="EMBL" id="KAH7914941.1"/>
    </source>
</evidence>
<protein>
    <submittedName>
        <fullName evidence="1">Uncharacterized protein</fullName>
    </submittedName>
</protein>
<evidence type="ECO:0000313" key="2">
    <source>
        <dbReference type="Proteomes" id="UP000790377"/>
    </source>
</evidence>
<name>A0ACB8APS4_9AGAM</name>